<keyword evidence="1" id="KW-0328">Glycosyltransferase</keyword>
<sequence length="338" mass="36480">MGAVRLFIEFMPCLGDFVTQLPILHALHERIQPLEIEVSVDAFGAALLEDYAWVGRRYLRGRDWRSRTRPIPPSYRRPFDLLLYLRSNPAVKLTRLLVRARRKLGAEAYDDARAPQGVVRHRYSILRHILPGEPPEITTRLVLEPKRAREALAAAGLAEGARIACLGPGAGTPRRMWAAARFGELGRSLRERFDGVVVLGSPAEAGLCREVAARALGVSFAGHPLPLTAALLASSALYVGNDSGLSHLAAAQGCPAVSVGLESGGYYTPWQGYSLPGRLDELSAAQVLAFLAERGLAATDASDPARARAGATAQWIRRSEKATLPVEFPGPEVPGSTP</sequence>
<dbReference type="PANTHER" id="PTHR30160">
    <property type="entry name" value="TETRAACYLDISACCHARIDE 4'-KINASE-RELATED"/>
    <property type="match status" value="1"/>
</dbReference>
<gene>
    <name evidence="3" type="ORF">E6K81_02850</name>
</gene>
<dbReference type="GO" id="GO:0008713">
    <property type="term" value="F:ADP-heptose-lipopolysaccharide heptosyltransferase activity"/>
    <property type="evidence" value="ECO:0007669"/>
    <property type="project" value="TreeGrafter"/>
</dbReference>
<keyword evidence="2 3" id="KW-0808">Transferase</keyword>
<dbReference type="InterPro" id="IPR002201">
    <property type="entry name" value="Glyco_trans_9"/>
</dbReference>
<dbReference type="InterPro" id="IPR051199">
    <property type="entry name" value="LPS_LOS_Heptosyltrfase"/>
</dbReference>
<dbReference type="Gene3D" id="3.40.50.2000">
    <property type="entry name" value="Glycogen Phosphorylase B"/>
    <property type="match status" value="2"/>
</dbReference>
<organism evidence="3 4">
    <name type="scientific">Eiseniibacteriota bacterium</name>
    <dbReference type="NCBI Taxonomy" id="2212470"/>
    <lineage>
        <taxon>Bacteria</taxon>
        <taxon>Candidatus Eiseniibacteriota</taxon>
    </lineage>
</organism>
<evidence type="ECO:0000313" key="3">
    <source>
        <dbReference type="EMBL" id="TMQ73793.1"/>
    </source>
</evidence>
<proteinExistence type="predicted"/>
<dbReference type="CDD" id="cd03789">
    <property type="entry name" value="GT9_LPS_heptosyltransferase"/>
    <property type="match status" value="1"/>
</dbReference>
<dbReference type="GO" id="GO:0005829">
    <property type="term" value="C:cytosol"/>
    <property type="evidence" value="ECO:0007669"/>
    <property type="project" value="TreeGrafter"/>
</dbReference>
<reference evidence="3 4" key="1">
    <citation type="journal article" date="2019" name="Nat. Microbiol.">
        <title>Mediterranean grassland soil C-N compound turnover is dependent on rainfall and depth, and is mediated by genomically divergent microorganisms.</title>
        <authorList>
            <person name="Diamond S."/>
            <person name="Andeer P.F."/>
            <person name="Li Z."/>
            <person name="Crits-Christoph A."/>
            <person name="Burstein D."/>
            <person name="Anantharaman K."/>
            <person name="Lane K.R."/>
            <person name="Thomas B.C."/>
            <person name="Pan C."/>
            <person name="Northen T.R."/>
            <person name="Banfield J.F."/>
        </authorList>
    </citation>
    <scope>NUCLEOTIDE SEQUENCE [LARGE SCALE GENOMIC DNA]</scope>
    <source>
        <strain evidence="3">WS_11</strain>
    </source>
</reference>
<dbReference type="Proteomes" id="UP000319771">
    <property type="component" value="Unassembled WGS sequence"/>
</dbReference>
<dbReference type="SUPFAM" id="SSF53756">
    <property type="entry name" value="UDP-Glycosyltransferase/glycogen phosphorylase"/>
    <property type="match status" value="1"/>
</dbReference>
<dbReference type="AlphaFoldDB" id="A0A538UD36"/>
<evidence type="ECO:0000313" key="4">
    <source>
        <dbReference type="Proteomes" id="UP000319771"/>
    </source>
</evidence>
<comment type="caution">
    <text evidence="3">The sequence shown here is derived from an EMBL/GenBank/DDBJ whole genome shotgun (WGS) entry which is preliminary data.</text>
</comment>
<name>A0A538UD36_UNCEI</name>
<dbReference type="GO" id="GO:0009244">
    <property type="term" value="P:lipopolysaccharide core region biosynthetic process"/>
    <property type="evidence" value="ECO:0007669"/>
    <property type="project" value="TreeGrafter"/>
</dbReference>
<protein>
    <submittedName>
        <fullName evidence="3">Glycosyltransferase family 9 protein</fullName>
    </submittedName>
</protein>
<evidence type="ECO:0000256" key="1">
    <source>
        <dbReference type="ARBA" id="ARBA00022676"/>
    </source>
</evidence>
<evidence type="ECO:0000256" key="2">
    <source>
        <dbReference type="ARBA" id="ARBA00022679"/>
    </source>
</evidence>
<accession>A0A538UD36</accession>
<dbReference type="Pfam" id="PF01075">
    <property type="entry name" value="Glyco_transf_9"/>
    <property type="match status" value="1"/>
</dbReference>
<dbReference type="EMBL" id="VBPB01000041">
    <property type="protein sequence ID" value="TMQ73793.1"/>
    <property type="molecule type" value="Genomic_DNA"/>
</dbReference>